<dbReference type="HAMAP" id="MF_00361">
    <property type="entry name" value="NAD_kinase"/>
    <property type="match status" value="1"/>
</dbReference>
<protein>
    <recommendedName>
        <fullName evidence="6">NAD kinase</fullName>
        <ecNumber evidence="6">2.7.1.23</ecNumber>
    </recommendedName>
    <alternativeName>
        <fullName evidence="6">ATP-dependent NAD kinase</fullName>
    </alternativeName>
</protein>
<feature type="compositionally biased region" description="Basic and acidic residues" evidence="7">
    <location>
        <begin position="298"/>
        <end position="307"/>
    </location>
</feature>
<keyword evidence="1 6" id="KW-0808">Transferase</keyword>
<feature type="binding site" evidence="6">
    <location>
        <position position="184"/>
    </location>
    <ligand>
        <name>NAD(+)</name>
        <dbReference type="ChEBI" id="CHEBI:57540"/>
    </ligand>
</feature>
<evidence type="ECO:0000256" key="2">
    <source>
        <dbReference type="ARBA" id="ARBA00022777"/>
    </source>
</evidence>
<evidence type="ECO:0000256" key="4">
    <source>
        <dbReference type="ARBA" id="ARBA00023027"/>
    </source>
</evidence>
<dbReference type="GO" id="GO:0006741">
    <property type="term" value="P:NADP+ biosynthetic process"/>
    <property type="evidence" value="ECO:0007669"/>
    <property type="project" value="UniProtKB-UniRule"/>
</dbReference>
<comment type="subcellular location">
    <subcellularLocation>
        <location evidence="6">Cytoplasm</location>
    </subcellularLocation>
</comment>
<feature type="binding site" evidence="6">
    <location>
        <position position="157"/>
    </location>
    <ligand>
        <name>NAD(+)</name>
        <dbReference type="ChEBI" id="CHEBI:57540"/>
    </ligand>
</feature>
<evidence type="ECO:0000313" key="8">
    <source>
        <dbReference type="EMBL" id="QDU59875.1"/>
    </source>
</evidence>
<feature type="region of interest" description="Disordered" evidence="7">
    <location>
        <begin position="286"/>
        <end position="307"/>
    </location>
</feature>
<proteinExistence type="inferred from homology"/>
<sequence>MTMIDNALESTSLSPPARFLILGNGKKRHAKRHAEIIRKILEEHGGIIERFELGEPEPITDHNADMAIVLGGDGAFLRAATQVEGPPIPFLGINLGRLGFLADLSPEQFAQVCPALLQGQYQVTRHIILDCHLERDDTRESWRVANEAVISAGPPFRITDVELTIEGQAVATYSGDGLIVSTPIGSTAHNLAAGGPILVQHLPAVVITPICPHSLTWRPLVESANRRFELRCPNPSEGTTLIVDGYRQRPITADHTIVLKRSSEDLLRVQIAGHGYYRTLTEKLHWGRSPTRPRPRRPAKDRPKPPE</sequence>
<keyword evidence="9" id="KW-1185">Reference proteome</keyword>
<evidence type="ECO:0000256" key="5">
    <source>
        <dbReference type="ARBA" id="ARBA00047925"/>
    </source>
</evidence>
<gene>
    <name evidence="8" type="primary">ppnK_1</name>
    <name evidence="6" type="synonym">nadK</name>
    <name evidence="8" type="ORF">Pan216_07080</name>
</gene>
<dbReference type="InterPro" id="IPR002504">
    <property type="entry name" value="NADK"/>
</dbReference>
<keyword evidence="6" id="KW-0067">ATP-binding</keyword>
<evidence type="ECO:0000256" key="1">
    <source>
        <dbReference type="ARBA" id="ARBA00022679"/>
    </source>
</evidence>
<dbReference type="Proteomes" id="UP000317093">
    <property type="component" value="Chromosome"/>
</dbReference>
<dbReference type="PANTHER" id="PTHR20275">
    <property type="entry name" value="NAD KINASE"/>
    <property type="match status" value="1"/>
</dbReference>
<keyword evidence="6" id="KW-0547">Nucleotide-binding</keyword>
<keyword evidence="2 6" id="KW-0418">Kinase</keyword>
<comment type="catalytic activity">
    <reaction evidence="5 6">
        <text>NAD(+) + ATP = ADP + NADP(+) + H(+)</text>
        <dbReference type="Rhea" id="RHEA:18629"/>
        <dbReference type="ChEBI" id="CHEBI:15378"/>
        <dbReference type="ChEBI" id="CHEBI:30616"/>
        <dbReference type="ChEBI" id="CHEBI:57540"/>
        <dbReference type="ChEBI" id="CHEBI:58349"/>
        <dbReference type="ChEBI" id="CHEBI:456216"/>
        <dbReference type="EC" id="2.7.1.23"/>
    </reaction>
</comment>
<dbReference type="GO" id="GO:0046872">
    <property type="term" value="F:metal ion binding"/>
    <property type="evidence" value="ECO:0007669"/>
    <property type="project" value="UniProtKB-UniRule"/>
</dbReference>
<dbReference type="Pfam" id="PF20143">
    <property type="entry name" value="NAD_kinase_C"/>
    <property type="match status" value="1"/>
</dbReference>
<keyword evidence="4 6" id="KW-0520">NAD</keyword>
<organism evidence="8 9">
    <name type="scientific">Kolteria novifilia</name>
    <dbReference type="NCBI Taxonomy" id="2527975"/>
    <lineage>
        <taxon>Bacteria</taxon>
        <taxon>Pseudomonadati</taxon>
        <taxon>Planctomycetota</taxon>
        <taxon>Planctomycetia</taxon>
        <taxon>Kolteriales</taxon>
        <taxon>Kolteriaceae</taxon>
        <taxon>Kolteria</taxon>
    </lineage>
</organism>
<evidence type="ECO:0000313" key="9">
    <source>
        <dbReference type="Proteomes" id="UP000317093"/>
    </source>
</evidence>
<evidence type="ECO:0000256" key="6">
    <source>
        <dbReference type="HAMAP-Rule" id="MF_00361"/>
    </source>
</evidence>
<evidence type="ECO:0000256" key="3">
    <source>
        <dbReference type="ARBA" id="ARBA00022857"/>
    </source>
</evidence>
<dbReference type="EC" id="2.7.1.23" evidence="6"/>
<dbReference type="GO" id="GO:0003951">
    <property type="term" value="F:NAD+ kinase activity"/>
    <property type="evidence" value="ECO:0007669"/>
    <property type="project" value="UniProtKB-UniRule"/>
</dbReference>
<dbReference type="InterPro" id="IPR017437">
    <property type="entry name" value="ATP-NAD_kinase_PpnK-typ_C"/>
</dbReference>
<feature type="binding site" evidence="6">
    <location>
        <position position="78"/>
    </location>
    <ligand>
        <name>NAD(+)</name>
        <dbReference type="ChEBI" id="CHEBI:57540"/>
    </ligand>
</feature>
<comment type="caution">
    <text evidence="6">Lacks conserved residue(s) required for the propagation of feature annotation.</text>
</comment>
<dbReference type="Gene3D" id="3.40.50.10330">
    <property type="entry name" value="Probable inorganic polyphosphate/atp-NAD kinase, domain 1"/>
    <property type="match status" value="1"/>
</dbReference>
<feature type="active site" description="Proton acceptor" evidence="6">
    <location>
        <position position="73"/>
    </location>
</feature>
<dbReference type="PANTHER" id="PTHR20275:SF0">
    <property type="entry name" value="NAD KINASE"/>
    <property type="match status" value="1"/>
</dbReference>
<dbReference type="Pfam" id="PF01513">
    <property type="entry name" value="NAD_kinase"/>
    <property type="match status" value="1"/>
</dbReference>
<keyword evidence="3 6" id="KW-0521">NADP</keyword>
<dbReference type="SUPFAM" id="SSF111331">
    <property type="entry name" value="NAD kinase/diacylglycerol kinase-like"/>
    <property type="match status" value="1"/>
</dbReference>
<dbReference type="InterPro" id="IPR016064">
    <property type="entry name" value="NAD/diacylglycerol_kinase_sf"/>
</dbReference>
<feature type="binding site" evidence="6">
    <location>
        <begin position="146"/>
        <end position="147"/>
    </location>
    <ligand>
        <name>NAD(+)</name>
        <dbReference type="ChEBI" id="CHEBI:57540"/>
    </ligand>
</feature>
<keyword evidence="6" id="KW-0963">Cytoplasm</keyword>
<accession>A0A518AYS8</accession>
<dbReference type="GO" id="GO:0051287">
    <property type="term" value="F:NAD binding"/>
    <property type="evidence" value="ECO:0007669"/>
    <property type="project" value="UniProtKB-ARBA"/>
</dbReference>
<dbReference type="GO" id="GO:0005737">
    <property type="term" value="C:cytoplasm"/>
    <property type="evidence" value="ECO:0007669"/>
    <property type="project" value="UniProtKB-SubCell"/>
</dbReference>
<comment type="cofactor">
    <cofactor evidence="6">
        <name>a divalent metal cation</name>
        <dbReference type="ChEBI" id="CHEBI:60240"/>
    </cofactor>
</comment>
<feature type="binding site" evidence="6">
    <location>
        <position position="176"/>
    </location>
    <ligand>
        <name>NAD(+)</name>
        <dbReference type="ChEBI" id="CHEBI:57540"/>
    </ligand>
</feature>
<comment type="function">
    <text evidence="6">Involved in the regulation of the intracellular balance of NAD and NADP, and is a key enzyme in the biosynthesis of NADP. Catalyzes specifically the phosphorylation on 2'-hydroxyl of the adenosine moiety of NAD to yield NADP.</text>
</comment>
<dbReference type="GO" id="GO:0019674">
    <property type="term" value="P:NAD+ metabolic process"/>
    <property type="evidence" value="ECO:0007669"/>
    <property type="project" value="InterPro"/>
</dbReference>
<feature type="binding site" evidence="6">
    <location>
        <begin position="73"/>
        <end position="74"/>
    </location>
    <ligand>
        <name>NAD(+)</name>
        <dbReference type="ChEBI" id="CHEBI:57540"/>
    </ligand>
</feature>
<dbReference type="InterPro" id="IPR017438">
    <property type="entry name" value="ATP-NAD_kinase_N"/>
</dbReference>
<dbReference type="GO" id="GO:0005524">
    <property type="term" value="F:ATP binding"/>
    <property type="evidence" value="ECO:0007669"/>
    <property type="project" value="UniProtKB-KW"/>
</dbReference>
<dbReference type="AlphaFoldDB" id="A0A518AYS8"/>
<dbReference type="EMBL" id="CP036279">
    <property type="protein sequence ID" value="QDU59875.1"/>
    <property type="molecule type" value="Genomic_DNA"/>
</dbReference>
<dbReference type="KEGG" id="knv:Pan216_07080"/>
<name>A0A518AYS8_9BACT</name>
<dbReference type="Gene3D" id="2.60.200.30">
    <property type="entry name" value="Probable inorganic polyphosphate/atp-NAD kinase, domain 2"/>
    <property type="match status" value="1"/>
</dbReference>
<comment type="similarity">
    <text evidence="6">Belongs to the NAD kinase family.</text>
</comment>
<reference evidence="8 9" key="1">
    <citation type="submission" date="2019-02" db="EMBL/GenBank/DDBJ databases">
        <title>Deep-cultivation of Planctomycetes and their phenomic and genomic characterization uncovers novel biology.</title>
        <authorList>
            <person name="Wiegand S."/>
            <person name="Jogler M."/>
            <person name="Boedeker C."/>
            <person name="Pinto D."/>
            <person name="Vollmers J."/>
            <person name="Rivas-Marin E."/>
            <person name="Kohn T."/>
            <person name="Peeters S.H."/>
            <person name="Heuer A."/>
            <person name="Rast P."/>
            <person name="Oberbeckmann S."/>
            <person name="Bunk B."/>
            <person name="Jeske O."/>
            <person name="Meyerdierks A."/>
            <person name="Storesund J.E."/>
            <person name="Kallscheuer N."/>
            <person name="Luecker S."/>
            <person name="Lage O.M."/>
            <person name="Pohl T."/>
            <person name="Merkel B.J."/>
            <person name="Hornburger P."/>
            <person name="Mueller R.-W."/>
            <person name="Bruemmer F."/>
            <person name="Labrenz M."/>
            <person name="Spormann A.M."/>
            <person name="Op den Camp H."/>
            <person name="Overmann J."/>
            <person name="Amann R."/>
            <person name="Jetten M.S.M."/>
            <person name="Mascher T."/>
            <person name="Medema M.H."/>
            <person name="Devos D.P."/>
            <person name="Kaster A.-K."/>
            <person name="Ovreas L."/>
            <person name="Rohde M."/>
            <person name="Galperin M.Y."/>
            <person name="Jogler C."/>
        </authorList>
    </citation>
    <scope>NUCLEOTIDE SEQUENCE [LARGE SCALE GENOMIC DNA]</scope>
    <source>
        <strain evidence="8 9">Pan216</strain>
    </source>
</reference>
<evidence type="ECO:0000256" key="7">
    <source>
        <dbReference type="SAM" id="MobiDB-lite"/>
    </source>
</evidence>